<dbReference type="RefSeq" id="WP_222922548.1">
    <property type="nucleotide sequence ID" value="NZ_CP082286.1"/>
</dbReference>
<reference evidence="9" key="1">
    <citation type="submission" date="2024-09" db="EMBL/GenBank/DDBJ databases">
        <authorList>
            <person name="Sun Q."/>
        </authorList>
    </citation>
    <scope>NUCLEOTIDE SEQUENCE [LARGE SCALE GENOMIC DNA]</scope>
    <source>
        <strain evidence="9">JCM 31273</strain>
    </source>
</reference>
<dbReference type="Gene3D" id="3.20.20.80">
    <property type="entry name" value="Glycosidases"/>
    <property type="match status" value="1"/>
</dbReference>
<dbReference type="EC" id="2.4.1.25" evidence="3"/>
<keyword evidence="5 9" id="KW-0808">Transferase</keyword>
<gene>
    <name evidence="9" type="primary">malQ</name>
    <name evidence="9" type="ORF">ACFFOL_09100</name>
</gene>
<evidence type="ECO:0000256" key="5">
    <source>
        <dbReference type="ARBA" id="ARBA00022679"/>
    </source>
</evidence>
<comment type="caution">
    <text evidence="9">The sequence shown here is derived from an EMBL/GenBank/DDBJ whole genome shotgun (WGS) entry which is preliminary data.</text>
</comment>
<dbReference type="InterPro" id="IPR017853">
    <property type="entry name" value="GH"/>
</dbReference>
<dbReference type="NCBIfam" id="TIGR00217">
    <property type="entry name" value="malQ"/>
    <property type="match status" value="1"/>
</dbReference>
<dbReference type="NCBIfam" id="NF011080">
    <property type="entry name" value="PRK14508.1-3"/>
    <property type="match status" value="1"/>
</dbReference>
<comment type="catalytic activity">
    <reaction evidence="1">
        <text>Transfers a segment of a (1-&gt;4)-alpha-D-glucan to a new position in an acceptor, which may be glucose or a (1-&gt;4)-alpha-D-glucan.</text>
        <dbReference type="EC" id="2.4.1.25"/>
    </reaction>
</comment>
<evidence type="ECO:0000313" key="9">
    <source>
        <dbReference type="EMBL" id="MFB9824320.1"/>
    </source>
</evidence>
<evidence type="ECO:0000256" key="4">
    <source>
        <dbReference type="ARBA" id="ARBA00022676"/>
    </source>
</evidence>
<dbReference type="Proteomes" id="UP001589595">
    <property type="component" value="Unassembled WGS sequence"/>
</dbReference>
<accession>A0ABD5MP27</accession>
<dbReference type="SUPFAM" id="SSF51445">
    <property type="entry name" value="(Trans)glycosidases"/>
    <property type="match status" value="1"/>
</dbReference>
<evidence type="ECO:0000256" key="6">
    <source>
        <dbReference type="ARBA" id="ARBA00023277"/>
    </source>
</evidence>
<dbReference type="PANTHER" id="PTHR32438:SF5">
    <property type="entry name" value="4-ALPHA-GLUCANOTRANSFERASE DPE1, CHLOROPLASTIC_AMYLOPLASTIC"/>
    <property type="match status" value="1"/>
</dbReference>
<proteinExistence type="inferred from homology"/>
<dbReference type="AlphaFoldDB" id="A0ABD5MP27"/>
<evidence type="ECO:0000256" key="3">
    <source>
        <dbReference type="ARBA" id="ARBA00012560"/>
    </source>
</evidence>
<keyword evidence="6" id="KW-0119">Carbohydrate metabolism</keyword>
<dbReference type="InterPro" id="IPR003385">
    <property type="entry name" value="Glyco_hydro_77"/>
</dbReference>
<keyword evidence="10" id="KW-1185">Reference proteome</keyword>
<evidence type="ECO:0000256" key="1">
    <source>
        <dbReference type="ARBA" id="ARBA00000439"/>
    </source>
</evidence>
<dbReference type="GeneID" id="67209842"/>
<evidence type="ECO:0000313" key="10">
    <source>
        <dbReference type="Proteomes" id="UP001589595"/>
    </source>
</evidence>
<dbReference type="GO" id="GO:0004134">
    <property type="term" value="F:4-alpha-glucanotransferase activity"/>
    <property type="evidence" value="ECO:0007669"/>
    <property type="project" value="UniProtKB-EC"/>
</dbReference>
<protein>
    <recommendedName>
        <fullName evidence="3">4-alpha-glucanotransferase</fullName>
        <ecNumber evidence="3">2.4.1.25</ecNumber>
    </recommendedName>
    <alternativeName>
        <fullName evidence="7">Amylomaltase</fullName>
    </alternativeName>
    <alternativeName>
        <fullName evidence="8">Disproportionating enzyme</fullName>
    </alternativeName>
</protein>
<evidence type="ECO:0000256" key="8">
    <source>
        <dbReference type="ARBA" id="ARBA00031501"/>
    </source>
</evidence>
<evidence type="ECO:0000256" key="2">
    <source>
        <dbReference type="ARBA" id="ARBA00005684"/>
    </source>
</evidence>
<comment type="similarity">
    <text evidence="2">Belongs to the disproportionating enzyme family.</text>
</comment>
<name>A0ABD5MP27_9EURY</name>
<dbReference type="PANTHER" id="PTHR32438">
    <property type="entry name" value="4-ALPHA-GLUCANOTRANSFERASE DPE1, CHLOROPLASTIC/AMYLOPLASTIC"/>
    <property type="match status" value="1"/>
</dbReference>
<evidence type="ECO:0000256" key="7">
    <source>
        <dbReference type="ARBA" id="ARBA00031423"/>
    </source>
</evidence>
<dbReference type="EMBL" id="JBHMAJ010000006">
    <property type="protein sequence ID" value="MFB9824320.1"/>
    <property type="molecule type" value="Genomic_DNA"/>
</dbReference>
<keyword evidence="4 9" id="KW-0328">Glycosyltransferase</keyword>
<dbReference type="Pfam" id="PF02446">
    <property type="entry name" value="Glyco_hydro_77"/>
    <property type="match status" value="1"/>
</dbReference>
<sequence>MRFDRRSGVLLHPTALPGPHGIGDLGAGARSFLEFLDRADQSIWQVCPLGPTVGIHGHSPYQTFSGFAGNPLLIDLVDLAERGYLEEDELAAEGDSTGEPDRDADFSRHEVHYHAVESVKLDRLRTAFERFREVASDGEREAFAAFREREGDWLADYALFRALKREFDGTLWTEWPEPVRTRDPDALADYRDELADAVDFRAFCQWTFDRQWRDLRADAADRGVEILGDLPIYVALDSADVWAAPEAFDLDDDGRPAAVAGVPPNMGDSGQRWGNPVYDWNRLAETGYEWWLDRLRRLFDLVDYARLDHFKGFDEFWAIPADSDDPADGEWREGPGEAFFEAVRGEFGRLPFVAEDLGFLDAESAGLREAFDLPGMRVPQYADWCQQGHMYQPMHYPEDCVAYTSTHDTDTAVGYYESLGDRQRDCLHYNLGTDGVEIEWDLVEAVWNSDATLAVTTMQDLLGLDSHARFNTPGTTEGNWRWRVTEDGLNDAVAERLARITDATVR</sequence>
<organism evidence="9 10">
    <name type="scientific">Halobaculum roseum</name>
    <dbReference type="NCBI Taxonomy" id="2175149"/>
    <lineage>
        <taxon>Archaea</taxon>
        <taxon>Methanobacteriati</taxon>
        <taxon>Methanobacteriota</taxon>
        <taxon>Stenosarchaea group</taxon>
        <taxon>Halobacteria</taxon>
        <taxon>Halobacteriales</taxon>
        <taxon>Haloferacaceae</taxon>
        <taxon>Halobaculum</taxon>
    </lineage>
</organism>